<comment type="function">
    <text evidence="5">GTPase that associates with the 50S ribosomal subunit and may have a role during protein synthesis or ribosome biogenesis.</text>
</comment>
<dbReference type="Pfam" id="PF16360">
    <property type="entry name" value="GTP-bdg_M"/>
    <property type="match status" value="1"/>
</dbReference>
<dbReference type="Gene3D" id="3.40.50.300">
    <property type="entry name" value="P-loop containing nucleotide triphosphate hydrolases"/>
    <property type="match status" value="1"/>
</dbReference>
<evidence type="ECO:0000313" key="9">
    <source>
        <dbReference type="Proteomes" id="UP001597519"/>
    </source>
</evidence>
<proteinExistence type="inferred from homology"/>
<organism evidence="8 9">
    <name type="scientific">Corticicoccus populi</name>
    <dbReference type="NCBI Taxonomy" id="1812821"/>
    <lineage>
        <taxon>Bacteria</taxon>
        <taxon>Bacillati</taxon>
        <taxon>Bacillota</taxon>
        <taxon>Bacilli</taxon>
        <taxon>Bacillales</taxon>
        <taxon>Staphylococcaceae</taxon>
        <taxon>Corticicoccus</taxon>
    </lineage>
</organism>
<dbReference type="InterPro" id="IPR042108">
    <property type="entry name" value="GTPase_HflX_N_sf"/>
</dbReference>
<dbReference type="Pfam" id="PF01926">
    <property type="entry name" value="MMR_HSR1"/>
    <property type="match status" value="1"/>
</dbReference>
<evidence type="ECO:0000256" key="2">
    <source>
        <dbReference type="ARBA" id="ARBA00022741"/>
    </source>
</evidence>
<dbReference type="RefSeq" id="WP_377770651.1">
    <property type="nucleotide sequence ID" value="NZ_JBHUOQ010000001.1"/>
</dbReference>
<dbReference type="InterPro" id="IPR032305">
    <property type="entry name" value="GTP-bd_M"/>
</dbReference>
<dbReference type="PIRSF" id="PIRSF006809">
    <property type="entry name" value="GTP-binding_hflX_prd"/>
    <property type="match status" value="1"/>
</dbReference>
<dbReference type="Gene3D" id="6.10.250.2860">
    <property type="match status" value="1"/>
</dbReference>
<dbReference type="InterPro" id="IPR027417">
    <property type="entry name" value="P-loop_NTPase"/>
</dbReference>
<dbReference type="PROSITE" id="PS51705">
    <property type="entry name" value="G_HFLX"/>
    <property type="match status" value="1"/>
</dbReference>
<dbReference type="Gene3D" id="3.40.50.11060">
    <property type="entry name" value="GTPase HflX, N-terminal domain"/>
    <property type="match status" value="1"/>
</dbReference>
<dbReference type="InterPro" id="IPR025121">
    <property type="entry name" value="GTPase_HflX_N"/>
</dbReference>
<evidence type="ECO:0000256" key="4">
    <source>
        <dbReference type="ARBA" id="ARBA00023134"/>
    </source>
</evidence>
<keyword evidence="2 5" id="KW-0547">Nucleotide-binding</keyword>
<comment type="subunit">
    <text evidence="5">Monomer. Associates with the 50S ribosomal subunit.</text>
</comment>
<dbReference type="SUPFAM" id="SSF52540">
    <property type="entry name" value="P-loop containing nucleoside triphosphate hydrolases"/>
    <property type="match status" value="1"/>
</dbReference>
<dbReference type="Pfam" id="PF13167">
    <property type="entry name" value="GTP-bdg_N"/>
    <property type="match status" value="1"/>
</dbReference>
<gene>
    <name evidence="5 8" type="primary">hflX</name>
    <name evidence="8" type="ORF">ACFSX4_00990</name>
</gene>
<feature type="domain" description="Hflx-type G" evidence="7">
    <location>
        <begin position="193"/>
        <end position="280"/>
    </location>
</feature>
<evidence type="ECO:0000259" key="7">
    <source>
        <dbReference type="PROSITE" id="PS51705"/>
    </source>
</evidence>
<sequence length="408" mass="46325">MAFEHTGIIIGVNTKDHKDIEVEVQELKSLSESVGIEIMGTHVQNRSSRDPKSYVGTGFIEEVCMMYEEIDYVIVNDEITASQNRRLEDLLDTRIIDRTQVILDIFSLRAESRAGKLQVELAQLEYLVPRLSGQGINLSRLGAGIGTRGPGETKLETDRRHIRTRIKEIKKQLMQVENHRTRYREKRRRNQVTKISLIGYTNAGKSSLFNAMAKSDTYEEDALFATLDSKTRRLKLPSGFECIISDTVGFIQNLPTTLIESFKSTLEEAADSDFIIHVIDNNSEHIGIHYDTVKSLMQSLDMADIPQTVFFNKSDLNAGEHFIPSEPSYFVNKDMGTQVLLGRLETFMTDAFSSYQCRIPAHESQKLYDIKRHTIVTEAVLSDNVYEIKGYSPEGNWVNRILGSTDNE</sequence>
<evidence type="ECO:0000256" key="6">
    <source>
        <dbReference type="SAM" id="Coils"/>
    </source>
</evidence>
<dbReference type="HAMAP" id="MF_00900">
    <property type="entry name" value="GTPase_HflX"/>
    <property type="match status" value="1"/>
</dbReference>
<evidence type="ECO:0000256" key="1">
    <source>
        <dbReference type="ARBA" id="ARBA00022723"/>
    </source>
</evidence>
<dbReference type="Proteomes" id="UP001597519">
    <property type="component" value="Unassembled WGS sequence"/>
</dbReference>
<keyword evidence="1" id="KW-0479">Metal-binding</keyword>
<keyword evidence="5" id="KW-0963">Cytoplasm</keyword>
<keyword evidence="4 5" id="KW-0342">GTP-binding</keyword>
<accession>A0ABW5WSP5</accession>
<keyword evidence="3" id="KW-0460">Magnesium</keyword>
<comment type="subcellular location">
    <subcellularLocation>
        <location evidence="5">Cytoplasm</location>
    </subcellularLocation>
    <text evidence="5">May associate with membranes.</text>
</comment>
<evidence type="ECO:0000256" key="3">
    <source>
        <dbReference type="ARBA" id="ARBA00022842"/>
    </source>
</evidence>
<keyword evidence="6" id="KW-0175">Coiled coil</keyword>
<evidence type="ECO:0000256" key="5">
    <source>
        <dbReference type="HAMAP-Rule" id="MF_00900"/>
    </source>
</evidence>
<dbReference type="CDD" id="cd01878">
    <property type="entry name" value="HflX"/>
    <property type="match status" value="1"/>
</dbReference>
<dbReference type="PANTHER" id="PTHR10229:SF0">
    <property type="entry name" value="GTP-BINDING PROTEIN 6-RELATED"/>
    <property type="match status" value="1"/>
</dbReference>
<comment type="caution">
    <text evidence="8">The sequence shown here is derived from an EMBL/GenBank/DDBJ whole genome shotgun (WGS) entry which is preliminary data.</text>
</comment>
<feature type="coiled-coil region" evidence="6">
    <location>
        <begin position="159"/>
        <end position="186"/>
    </location>
</feature>
<evidence type="ECO:0000313" key="8">
    <source>
        <dbReference type="EMBL" id="MFD2829022.1"/>
    </source>
</evidence>
<comment type="similarity">
    <text evidence="5">Belongs to the TRAFAC class OBG-HflX-like GTPase superfamily. HflX GTPase family.</text>
</comment>
<dbReference type="InterPro" id="IPR006073">
    <property type="entry name" value="GTP-bd"/>
</dbReference>
<dbReference type="NCBIfam" id="TIGR03156">
    <property type="entry name" value="GTP_HflX"/>
    <property type="match status" value="1"/>
</dbReference>
<protein>
    <recommendedName>
        <fullName evidence="5">GTPase HflX</fullName>
    </recommendedName>
    <alternativeName>
        <fullName evidence="5">GTP-binding protein HflX</fullName>
    </alternativeName>
</protein>
<dbReference type="EMBL" id="JBHUOQ010000001">
    <property type="protein sequence ID" value="MFD2829022.1"/>
    <property type="molecule type" value="Genomic_DNA"/>
</dbReference>
<reference evidence="9" key="1">
    <citation type="journal article" date="2019" name="Int. J. Syst. Evol. Microbiol.">
        <title>The Global Catalogue of Microorganisms (GCM) 10K type strain sequencing project: providing services to taxonomists for standard genome sequencing and annotation.</title>
        <authorList>
            <consortium name="The Broad Institute Genomics Platform"/>
            <consortium name="The Broad Institute Genome Sequencing Center for Infectious Disease"/>
            <person name="Wu L."/>
            <person name="Ma J."/>
        </authorList>
    </citation>
    <scope>NUCLEOTIDE SEQUENCE [LARGE SCALE GENOMIC DNA]</scope>
    <source>
        <strain evidence="9">KCTC 33575</strain>
    </source>
</reference>
<dbReference type="InterPro" id="IPR016496">
    <property type="entry name" value="GTPase_HflX"/>
</dbReference>
<dbReference type="PANTHER" id="PTHR10229">
    <property type="entry name" value="GTP-BINDING PROTEIN HFLX"/>
    <property type="match status" value="1"/>
</dbReference>
<dbReference type="PRINTS" id="PR00326">
    <property type="entry name" value="GTP1OBG"/>
</dbReference>
<name>A0ABW5WSP5_9STAP</name>
<dbReference type="InterPro" id="IPR030394">
    <property type="entry name" value="G_HFLX_dom"/>
</dbReference>
<keyword evidence="9" id="KW-1185">Reference proteome</keyword>